<reference evidence="3" key="3">
    <citation type="submission" date="2022-10" db="UniProtKB">
        <authorList>
            <consortium name="EnsemblMetazoa"/>
        </authorList>
    </citation>
    <scope>IDENTIFICATION</scope>
</reference>
<protein>
    <submittedName>
        <fullName evidence="2 3">Putative cysteine rich secreted protein</fullName>
    </submittedName>
</protein>
<dbReference type="Gene3D" id="2.10.80.20">
    <property type="match status" value="1"/>
</dbReference>
<sequence>MRTVACLFMLAMMAIAITHGFVCPVNICSQVECSDELTEKTCDGELIPNSSFCGCCTTCVKYIESNGHCNALLQQIIGPGSPSQRCLPDHICVDNRCIPIF</sequence>
<dbReference type="RefSeq" id="XP_073974172.1">
    <property type="nucleotide sequence ID" value="XM_074118071.1"/>
</dbReference>
<evidence type="ECO:0000313" key="3">
    <source>
        <dbReference type="EnsemblMetazoa" id="RPRC017722-PA"/>
    </source>
</evidence>
<dbReference type="GeneID" id="141449044"/>
<keyword evidence="4" id="KW-1185">Reference proteome</keyword>
<proteinExistence type="predicted"/>
<accession>A0A4P6D9R7</accession>
<evidence type="ECO:0000256" key="1">
    <source>
        <dbReference type="SAM" id="SignalP"/>
    </source>
</evidence>
<dbReference type="AlphaFoldDB" id="A0A4P6D9R7"/>
<dbReference type="EMBL" id="ACPB03000211">
    <property type="status" value="NOT_ANNOTATED_CDS"/>
    <property type="molecule type" value="Genomic_DNA"/>
</dbReference>
<dbReference type="Proteomes" id="UP000015103">
    <property type="component" value="Unassembled WGS sequence"/>
</dbReference>
<dbReference type="EMBL" id="GHKJ01001209">
    <property type="protein sequence ID" value="MOY46239.1"/>
    <property type="molecule type" value="Transcribed_RNA"/>
</dbReference>
<reference evidence="4" key="1">
    <citation type="submission" date="2015-04" db="EMBL/GenBank/DDBJ databases">
        <authorList>
            <person name="Wilson R.K."/>
            <person name="Warren W."/>
            <person name="Dotson E."/>
            <person name="Oliveira P.L."/>
        </authorList>
    </citation>
    <scope>NUCLEOTIDE SEQUENCE</scope>
</reference>
<organism evidence="2">
    <name type="scientific">Rhodnius prolixus</name>
    <name type="common">Triatomid bug</name>
    <dbReference type="NCBI Taxonomy" id="13249"/>
    <lineage>
        <taxon>Eukaryota</taxon>
        <taxon>Metazoa</taxon>
        <taxon>Ecdysozoa</taxon>
        <taxon>Arthropoda</taxon>
        <taxon>Hexapoda</taxon>
        <taxon>Insecta</taxon>
        <taxon>Pterygota</taxon>
        <taxon>Neoptera</taxon>
        <taxon>Paraneoptera</taxon>
        <taxon>Hemiptera</taxon>
        <taxon>Heteroptera</taxon>
        <taxon>Panheteroptera</taxon>
        <taxon>Cimicomorpha</taxon>
        <taxon>Reduviidae</taxon>
        <taxon>Triatominae</taxon>
        <taxon>Rhodnius</taxon>
    </lineage>
</organism>
<evidence type="ECO:0000313" key="4">
    <source>
        <dbReference type="Proteomes" id="UP000015103"/>
    </source>
</evidence>
<dbReference type="InterPro" id="IPR053741">
    <property type="entry name" value="Ser_Fungal_Prot_Inhib_sf"/>
</dbReference>
<feature type="chain" id="PRO_5036356596" evidence="1">
    <location>
        <begin position="21"/>
        <end position="101"/>
    </location>
</feature>
<keyword evidence="1" id="KW-0732">Signal</keyword>
<name>A0A4P6D9R7_RHOPR</name>
<reference evidence="2" key="2">
    <citation type="submission" date="2019-04" db="EMBL/GenBank/DDBJ databases">
        <title>Analysis of the testis transcriptome of the Chagas disease vector Rhodnius prolixus.</title>
        <authorList>
            <person name="Cesar J."/>
            <person name="Ribeiro J.M."/>
            <person name="Pereira M.H."/>
            <person name="Araujo R.N."/>
            <person name="Gontijo N.F."/>
            <person name="Pessoa G."/>
            <person name="Sant'Anna M.V."/>
            <person name="Sorgine M.H."/>
            <person name="Majerowicz D."/>
            <person name="Carvalho A.B."/>
            <person name="Braz G."/>
            <person name="Mesquita R."/>
            <person name="Lagerblad P.O."/>
            <person name="Koerich L.B."/>
        </authorList>
    </citation>
    <scope>NUCLEOTIDE SEQUENCE</scope>
</reference>
<dbReference type="VEuPathDB" id="VectorBase:RPRC017722"/>
<evidence type="ECO:0000313" key="2">
    <source>
        <dbReference type="EMBL" id="MOY46239.1"/>
    </source>
</evidence>
<feature type="signal peptide" evidence="1">
    <location>
        <begin position="1"/>
        <end position="20"/>
    </location>
</feature>
<dbReference type="EnsemblMetazoa" id="RPRC017722-RA">
    <property type="protein sequence ID" value="RPRC017722-PA"/>
    <property type="gene ID" value="RPRC017722"/>
</dbReference>